<evidence type="ECO:0000313" key="1">
    <source>
        <dbReference type="EMBL" id="SEQ82925.1"/>
    </source>
</evidence>
<protein>
    <submittedName>
        <fullName evidence="1">Gliding motility-associated C-terminal domain-containing protein</fullName>
    </submittedName>
</protein>
<dbReference type="InParanoid" id="A0A1H9J8K7"/>
<dbReference type="OrthoDB" id="1652165at2"/>
<gene>
    <name evidence="1" type="ORF">SAMN05444359_116123</name>
</gene>
<sequence length="621" mass="67401">MRLNLYQILAGVCLLYFPLFLTAQGCTGNLGENIFTEGDFGSGAATILTDDPQIAPGFIYQRNPPPNDGFYTITNDMRSWAGTFPTWTAFADNSSDPNGYMMVVNAAFQPGKFYEQEVTGLCENTEYQFTADVRNILRRGTNGLTPNVSFSIDDVTQFTTGPVPENEIWNTYGFSFATAPGQTTVTLALSNNAPGGFGNDLAIDNISFRACGPEARIAGAENISICEDGAPTTLTASVNGDEYDSPAFQWQQSFDEGMTWENLPGENGMTYGLSSRASGFYYYRYLLANGSVNLANTKCRVVSNVKVVYVVPKRYEIVDTLCAGLSFSVGPNVYDRTGVFVDTLLSSLGCDSIVTLRLEVVPDPGLLANFRIQPPSCSDRSDGEAELLGVANGAGPFTLTFLDTLQPASRLFSGLPEADYAYRVVDRFGCADEGSISLVSPFPFTVDLGEDQTVELGEPAEILVMSQDTVASYQYLPDLSFDCNPNCGDFSFIPENTFTLRLEAVSVNGCEASDSIRIRVIKERKVYLPTAFSPDGDGVNDQFTIFGAVPNVSAVLRLEIFDRWGGSVFLQENQLPNDPAGGWDGTINGEDAPAGAYYFTAELLFVDGESLPYQGTFVLVR</sequence>
<dbReference type="STRING" id="478744.SAMN05444359_116123"/>
<dbReference type="NCBIfam" id="TIGR04131">
    <property type="entry name" value="Bac_Flav_CTERM"/>
    <property type="match status" value="1"/>
</dbReference>
<organism evidence="1 2">
    <name type="scientific">Neolewinella agarilytica</name>
    <dbReference type="NCBI Taxonomy" id="478744"/>
    <lineage>
        <taxon>Bacteria</taxon>
        <taxon>Pseudomonadati</taxon>
        <taxon>Bacteroidota</taxon>
        <taxon>Saprospiria</taxon>
        <taxon>Saprospirales</taxon>
        <taxon>Lewinellaceae</taxon>
        <taxon>Neolewinella</taxon>
    </lineage>
</organism>
<keyword evidence="2" id="KW-1185">Reference proteome</keyword>
<accession>A0A1H9J8K7</accession>
<dbReference type="Proteomes" id="UP000199021">
    <property type="component" value="Unassembled WGS sequence"/>
</dbReference>
<dbReference type="EMBL" id="FOFB01000016">
    <property type="protein sequence ID" value="SEQ82925.1"/>
    <property type="molecule type" value="Genomic_DNA"/>
</dbReference>
<evidence type="ECO:0000313" key="2">
    <source>
        <dbReference type="Proteomes" id="UP000199021"/>
    </source>
</evidence>
<reference evidence="2" key="1">
    <citation type="submission" date="2016-10" db="EMBL/GenBank/DDBJ databases">
        <authorList>
            <person name="Varghese N."/>
            <person name="Submissions S."/>
        </authorList>
    </citation>
    <scope>NUCLEOTIDE SEQUENCE [LARGE SCALE GENOMIC DNA]</scope>
    <source>
        <strain evidence="2">DSM 24740</strain>
    </source>
</reference>
<dbReference type="PROSITE" id="PS51257">
    <property type="entry name" value="PROKAR_LIPOPROTEIN"/>
    <property type="match status" value="1"/>
</dbReference>
<dbReference type="AlphaFoldDB" id="A0A1H9J8K7"/>
<name>A0A1H9J8K7_9BACT</name>
<dbReference type="Gene3D" id="2.60.120.260">
    <property type="entry name" value="Galactose-binding domain-like"/>
    <property type="match status" value="1"/>
</dbReference>
<dbReference type="InterPro" id="IPR026341">
    <property type="entry name" value="T9SS_type_B"/>
</dbReference>
<dbReference type="Pfam" id="PF13585">
    <property type="entry name" value="CHU_C"/>
    <property type="match status" value="1"/>
</dbReference>
<dbReference type="RefSeq" id="WP_090169971.1">
    <property type="nucleotide sequence ID" value="NZ_FOFB01000016.1"/>
</dbReference>
<proteinExistence type="predicted"/>